<gene>
    <name evidence="1" type="ORF">Q2T42_21440</name>
</gene>
<reference evidence="1" key="2">
    <citation type="submission" date="2023-07" db="EMBL/GenBank/DDBJ databases">
        <authorList>
            <person name="Bai X.-H."/>
            <person name="Wang H.-H."/>
            <person name="Wang J."/>
            <person name="Ma M.-Y."/>
            <person name="Hu H.-H."/>
            <person name="Song Z.-L."/>
            <person name="Ma H.-G."/>
            <person name="Fan Y."/>
            <person name="Du C.-Y."/>
            <person name="Xu J.-C."/>
        </authorList>
    </citation>
    <scope>NUCLEOTIDE SEQUENCE</scope>
    <source>
        <strain evidence="1">CZ1</strain>
    </source>
</reference>
<name>A0AA96WS30_LEPBY</name>
<organism evidence="1">
    <name type="scientific">Leptolyngbya boryana CZ1</name>
    <dbReference type="NCBI Taxonomy" id="3060204"/>
    <lineage>
        <taxon>Bacteria</taxon>
        <taxon>Bacillati</taxon>
        <taxon>Cyanobacteriota</taxon>
        <taxon>Cyanophyceae</taxon>
        <taxon>Leptolyngbyales</taxon>
        <taxon>Leptolyngbyaceae</taxon>
        <taxon>Leptolyngbya group</taxon>
        <taxon>Leptolyngbya</taxon>
    </lineage>
</organism>
<dbReference type="AlphaFoldDB" id="A0AA96WS30"/>
<dbReference type="Gene3D" id="3.10.180.10">
    <property type="entry name" value="2,3-Dihydroxybiphenyl 1,2-Dioxygenase, domain 1"/>
    <property type="match status" value="1"/>
</dbReference>
<dbReference type="EMBL" id="CP130144">
    <property type="protein sequence ID" value="WNZ44373.1"/>
    <property type="molecule type" value="Genomic_DNA"/>
</dbReference>
<protein>
    <submittedName>
        <fullName evidence="1">Glyoxalase</fullName>
    </submittedName>
</protein>
<accession>A0AA96WS30</accession>
<reference evidence="1" key="1">
    <citation type="journal article" date="2023" name="Plants (Basel)">
        <title>Genomic Analysis of Leptolyngbya boryana CZ1 Reveals Efficient Carbon Fixation Modules.</title>
        <authorList>
            <person name="Bai X."/>
            <person name="Wang H."/>
            <person name="Cheng W."/>
            <person name="Wang J."/>
            <person name="Ma M."/>
            <person name="Hu H."/>
            <person name="Song Z."/>
            <person name="Ma H."/>
            <person name="Fan Y."/>
            <person name="Du C."/>
            <person name="Xu J."/>
        </authorList>
    </citation>
    <scope>NUCLEOTIDE SEQUENCE</scope>
    <source>
        <strain evidence="1">CZ1</strain>
    </source>
</reference>
<evidence type="ECO:0000313" key="1">
    <source>
        <dbReference type="EMBL" id="WNZ44373.1"/>
    </source>
</evidence>
<dbReference type="InterPro" id="IPR029068">
    <property type="entry name" value="Glyas_Bleomycin-R_OHBP_Dase"/>
</dbReference>
<proteinExistence type="predicted"/>
<sequence>MRIQKAWVTIAAVQFDRSVNFYQQLFQQEPQIFTPEKYAEFEAFGIRLGIYRPTVEESPEKAPITLFPAVSLCVQIEKLEEAIALLDRIDAFISEIRTVSHGREAYAYDPDGNRIILYEPNSIRENNQ</sequence>
<dbReference type="SUPFAM" id="SSF54593">
    <property type="entry name" value="Glyoxalase/Bleomycin resistance protein/Dihydroxybiphenyl dioxygenase"/>
    <property type="match status" value="1"/>
</dbReference>
<dbReference type="RefSeq" id="WP_190653178.1">
    <property type="nucleotide sequence ID" value="NZ_CP130144.1"/>
</dbReference>